<dbReference type="PANTHER" id="PTHR10073">
    <property type="entry name" value="DNA MISMATCH REPAIR PROTEIN MLH, PMS, MUTL"/>
    <property type="match status" value="1"/>
</dbReference>
<dbReference type="GO" id="GO:0006298">
    <property type="term" value="P:mismatch repair"/>
    <property type="evidence" value="ECO:0007669"/>
    <property type="project" value="InterPro"/>
</dbReference>
<dbReference type="NCBIfam" id="TIGR00585">
    <property type="entry name" value="mutl"/>
    <property type="match status" value="1"/>
</dbReference>
<reference evidence="5 6" key="1">
    <citation type="submission" date="2019-10" db="EMBL/GenBank/DDBJ databases">
        <authorList>
            <person name="Palmer J.M."/>
        </authorList>
    </citation>
    <scope>NUCLEOTIDE SEQUENCE [LARGE SCALE GENOMIC DNA]</scope>
    <source>
        <strain evidence="5 6">TWF694</strain>
    </source>
</reference>
<name>A0AAV9XHW8_9PEZI</name>
<dbReference type="GO" id="GO:0140664">
    <property type="term" value="F:ATP-dependent DNA damage sensor activity"/>
    <property type="evidence" value="ECO:0007669"/>
    <property type="project" value="InterPro"/>
</dbReference>
<feature type="compositionally biased region" description="Polar residues" evidence="3">
    <location>
        <begin position="574"/>
        <end position="614"/>
    </location>
</feature>
<dbReference type="InterPro" id="IPR013507">
    <property type="entry name" value="DNA_mismatch_S5_2-like"/>
</dbReference>
<gene>
    <name evidence="5" type="ORF">TWF694_008608</name>
</gene>
<evidence type="ECO:0000256" key="1">
    <source>
        <dbReference type="ARBA" id="ARBA00006082"/>
    </source>
</evidence>
<feature type="region of interest" description="Disordered" evidence="3">
    <location>
        <begin position="467"/>
        <end position="498"/>
    </location>
</feature>
<feature type="compositionally biased region" description="Polar residues" evidence="3">
    <location>
        <begin position="691"/>
        <end position="703"/>
    </location>
</feature>
<sequence>MIHEIPQESVRRLGATQVITDPITVIKELIENALDGGANSVTVEASPDLVSHLQVRDNGCGIDPSDRHLMAKPHCTSKITTFDDLWDITTLGFRGEALASLAAVSGAFIITTRVKAESMAVACEVSLDGSLKLTTPVSAPVGCTVRVSNLFANFPVRKAALEKTATKYLSQIRPLLLSYYLTHPKVRFQFKCVAGPHANQGKKKIDTKYDFIFAASSTKEQAIVKVFGAEPCRHGRWVDHTSEGDEIKVTAFVANPDANAMPISKKGICIAYKDRPLSVTRNRGLAYSIYSMYKKQIKKAFAAKSTESPSEPFLYLNITSSVGKVDVNIEPAKDDILFESNDKVLNYIKDLFEGVYVGNQDKHTGHSNGRERIQISQNSSSNVRVGECDFSSEITDGSLVPSETTVRQTPERGAETPAIIENTRHAASSPHVTVSSSAVSAGTEPLGANNVGGSGDVIPITRGDYQDSQEQYFSKPEENEETITSPSSQERDPNGSEWNFNMFGTGIEDDDDDFVDIEDVLNDSQARKTEIEEDTRADKTISNPWTISKMNSRVTQSGIRTPRPQTLPIERPSRINTPYSPQQNLLRSTSKAPRTIYPQDTTTTSNVPIVQTPGSRAPVARMSESNGPYYPSFGSDSSLSSPVRPQGHSTPRKVSNAEDTPPTSLQSQNRTRLVTSQKPSRRVTGPMDGWISSNRNDQNSEPDSTSDDEGYIPPPSVFFGKPDLQMSSAPGDGGRGLFHSAADRVRRQRRSLDINANEEDEDISSSDDDDIPIPSISRGREKDQPKLIPKTAQSVNRNKLSPPYSSDFSKAPSKTLSQKSKVSNNYMKKADIFRPSKCVVLKAPMVDLKSLYFRAQLVEDGFYEDPTSGPAPVSPQELKVTFLKFLQNHISNNSYPGNKELETVRKNILDGKNVDVKFRNIVDA</sequence>
<dbReference type="Pfam" id="PF02518">
    <property type="entry name" value="HATPase_c"/>
    <property type="match status" value="1"/>
</dbReference>
<dbReference type="InterPro" id="IPR038973">
    <property type="entry name" value="MutL/Mlh/Pms-like"/>
</dbReference>
<dbReference type="InterPro" id="IPR014721">
    <property type="entry name" value="Ribsml_uS5_D2-typ_fold_subgr"/>
</dbReference>
<evidence type="ECO:0000313" key="6">
    <source>
        <dbReference type="Proteomes" id="UP001365542"/>
    </source>
</evidence>
<comment type="caution">
    <text evidence="5">The sequence shown here is derived from an EMBL/GenBank/DDBJ whole genome shotgun (WGS) entry which is preliminary data.</text>
</comment>
<keyword evidence="6" id="KW-1185">Reference proteome</keyword>
<dbReference type="InterPro" id="IPR014762">
    <property type="entry name" value="DNA_mismatch_repair_CS"/>
</dbReference>
<feature type="domain" description="DNA mismatch repair protein S5" evidence="4">
    <location>
        <begin position="223"/>
        <end position="357"/>
    </location>
</feature>
<dbReference type="Pfam" id="PF01119">
    <property type="entry name" value="DNA_mis_repair"/>
    <property type="match status" value="1"/>
</dbReference>
<proteinExistence type="inferred from homology"/>
<dbReference type="PROSITE" id="PS00058">
    <property type="entry name" value="DNA_MISMATCH_REPAIR_1"/>
    <property type="match status" value="1"/>
</dbReference>
<dbReference type="PANTHER" id="PTHR10073:SF41">
    <property type="entry name" value="MISMATCH REPAIR PROTEIN, PUTATIVE (AFU_ORTHOLOGUE AFUA_8G05820)-RELATED"/>
    <property type="match status" value="1"/>
</dbReference>
<comment type="similarity">
    <text evidence="1">Belongs to the DNA mismatch repair MutL/HexB family.</text>
</comment>
<dbReference type="InterPro" id="IPR003594">
    <property type="entry name" value="HATPase_dom"/>
</dbReference>
<dbReference type="SUPFAM" id="SSF54211">
    <property type="entry name" value="Ribosomal protein S5 domain 2-like"/>
    <property type="match status" value="1"/>
</dbReference>
<dbReference type="SUPFAM" id="SSF55874">
    <property type="entry name" value="ATPase domain of HSP90 chaperone/DNA topoisomerase II/histidine kinase"/>
    <property type="match status" value="1"/>
</dbReference>
<protein>
    <recommendedName>
        <fullName evidence="4">DNA mismatch repair protein S5 domain-containing protein</fullName>
    </recommendedName>
</protein>
<dbReference type="GO" id="GO:0016887">
    <property type="term" value="F:ATP hydrolysis activity"/>
    <property type="evidence" value="ECO:0007669"/>
    <property type="project" value="InterPro"/>
</dbReference>
<dbReference type="Gene3D" id="3.30.230.10">
    <property type="match status" value="1"/>
</dbReference>
<dbReference type="InterPro" id="IPR002099">
    <property type="entry name" value="MutL/Mlh/PMS"/>
</dbReference>
<dbReference type="GO" id="GO:0005524">
    <property type="term" value="F:ATP binding"/>
    <property type="evidence" value="ECO:0007669"/>
    <property type="project" value="InterPro"/>
</dbReference>
<feature type="compositionally biased region" description="Low complexity" evidence="3">
    <location>
        <begin position="632"/>
        <end position="641"/>
    </location>
</feature>
<organism evidence="5 6">
    <name type="scientific">Orbilia ellipsospora</name>
    <dbReference type="NCBI Taxonomy" id="2528407"/>
    <lineage>
        <taxon>Eukaryota</taxon>
        <taxon>Fungi</taxon>
        <taxon>Dikarya</taxon>
        <taxon>Ascomycota</taxon>
        <taxon>Pezizomycotina</taxon>
        <taxon>Orbiliomycetes</taxon>
        <taxon>Orbiliales</taxon>
        <taxon>Orbiliaceae</taxon>
        <taxon>Orbilia</taxon>
    </lineage>
</organism>
<dbReference type="Proteomes" id="UP001365542">
    <property type="component" value="Unassembled WGS sequence"/>
</dbReference>
<evidence type="ECO:0000256" key="2">
    <source>
        <dbReference type="ARBA" id="ARBA00022763"/>
    </source>
</evidence>
<evidence type="ECO:0000256" key="3">
    <source>
        <dbReference type="SAM" id="MobiDB-lite"/>
    </source>
</evidence>
<dbReference type="CDD" id="cd16926">
    <property type="entry name" value="HATPase_MutL-MLH-PMS-like"/>
    <property type="match status" value="1"/>
</dbReference>
<dbReference type="Gene3D" id="3.30.565.10">
    <property type="entry name" value="Histidine kinase-like ATPase, C-terminal domain"/>
    <property type="match status" value="1"/>
</dbReference>
<dbReference type="GO" id="GO:0061982">
    <property type="term" value="P:meiosis I cell cycle process"/>
    <property type="evidence" value="ECO:0007669"/>
    <property type="project" value="UniProtKB-ARBA"/>
</dbReference>
<evidence type="ECO:0000313" key="5">
    <source>
        <dbReference type="EMBL" id="KAK6541241.1"/>
    </source>
</evidence>
<evidence type="ECO:0000259" key="4">
    <source>
        <dbReference type="SMART" id="SM01340"/>
    </source>
</evidence>
<accession>A0AAV9XHW8</accession>
<dbReference type="AlphaFoldDB" id="A0AAV9XHW8"/>
<feature type="compositionally biased region" description="Polar residues" evidence="3">
    <location>
        <begin position="647"/>
        <end position="678"/>
    </location>
</feature>
<dbReference type="SMART" id="SM01340">
    <property type="entry name" value="DNA_mis_repair"/>
    <property type="match status" value="1"/>
</dbReference>
<dbReference type="GO" id="GO:0030983">
    <property type="term" value="F:mismatched DNA binding"/>
    <property type="evidence" value="ECO:0007669"/>
    <property type="project" value="InterPro"/>
</dbReference>
<dbReference type="InterPro" id="IPR020568">
    <property type="entry name" value="Ribosomal_Su5_D2-typ_SF"/>
</dbReference>
<dbReference type="GO" id="GO:0032389">
    <property type="term" value="C:MutLalpha complex"/>
    <property type="evidence" value="ECO:0007669"/>
    <property type="project" value="TreeGrafter"/>
</dbReference>
<keyword evidence="2" id="KW-0227">DNA damage</keyword>
<feature type="compositionally biased region" description="Acidic residues" evidence="3">
    <location>
        <begin position="756"/>
        <end position="771"/>
    </location>
</feature>
<feature type="region of interest" description="Disordered" evidence="3">
    <location>
        <begin position="553"/>
        <end position="820"/>
    </location>
</feature>
<dbReference type="InterPro" id="IPR036890">
    <property type="entry name" value="HATPase_C_sf"/>
</dbReference>
<dbReference type="EMBL" id="JAVHJO010000004">
    <property type="protein sequence ID" value="KAK6541241.1"/>
    <property type="molecule type" value="Genomic_DNA"/>
</dbReference>
<dbReference type="FunFam" id="3.30.565.10:FF:000017">
    <property type="entry name" value="PMS1 homolog 1, mismatch repair system component"/>
    <property type="match status" value="1"/>
</dbReference>
<feature type="compositionally biased region" description="Polar residues" evidence="3">
    <location>
        <begin position="791"/>
        <end position="820"/>
    </location>
</feature>